<dbReference type="EMBL" id="BGZK01004187">
    <property type="protein sequence ID" value="GBP07462.1"/>
    <property type="molecule type" value="Genomic_DNA"/>
</dbReference>
<evidence type="ECO:0000256" key="1">
    <source>
        <dbReference type="SAM" id="MobiDB-lite"/>
    </source>
</evidence>
<gene>
    <name evidence="2" type="ORF">EVAR_100223_1</name>
</gene>
<feature type="region of interest" description="Disordered" evidence="1">
    <location>
        <begin position="95"/>
        <end position="117"/>
    </location>
</feature>
<evidence type="ECO:0000313" key="2">
    <source>
        <dbReference type="EMBL" id="GBP07462.1"/>
    </source>
</evidence>
<organism evidence="2 3">
    <name type="scientific">Eumeta variegata</name>
    <name type="common">Bagworm moth</name>
    <name type="synonym">Eumeta japonica</name>
    <dbReference type="NCBI Taxonomy" id="151549"/>
    <lineage>
        <taxon>Eukaryota</taxon>
        <taxon>Metazoa</taxon>
        <taxon>Ecdysozoa</taxon>
        <taxon>Arthropoda</taxon>
        <taxon>Hexapoda</taxon>
        <taxon>Insecta</taxon>
        <taxon>Pterygota</taxon>
        <taxon>Neoptera</taxon>
        <taxon>Endopterygota</taxon>
        <taxon>Lepidoptera</taxon>
        <taxon>Glossata</taxon>
        <taxon>Ditrysia</taxon>
        <taxon>Tineoidea</taxon>
        <taxon>Psychidae</taxon>
        <taxon>Oiketicinae</taxon>
        <taxon>Eumeta</taxon>
    </lineage>
</organism>
<reference evidence="2 3" key="1">
    <citation type="journal article" date="2019" name="Commun. Biol.">
        <title>The bagworm genome reveals a unique fibroin gene that provides high tensile strength.</title>
        <authorList>
            <person name="Kono N."/>
            <person name="Nakamura H."/>
            <person name="Ohtoshi R."/>
            <person name="Tomita M."/>
            <person name="Numata K."/>
            <person name="Arakawa K."/>
        </authorList>
    </citation>
    <scope>NUCLEOTIDE SEQUENCE [LARGE SCALE GENOMIC DNA]</scope>
</reference>
<keyword evidence="3" id="KW-1185">Reference proteome</keyword>
<comment type="caution">
    <text evidence="2">The sequence shown here is derived from an EMBL/GenBank/DDBJ whole genome shotgun (WGS) entry which is preliminary data.</text>
</comment>
<accession>A0A4C1SZ28</accession>
<dbReference type="AlphaFoldDB" id="A0A4C1SZ28"/>
<evidence type="ECO:0000313" key="3">
    <source>
        <dbReference type="Proteomes" id="UP000299102"/>
    </source>
</evidence>
<sequence>MRGGTNKMRVLPLGVITSPRVVAARQSGRRRCRDERAPLPAPPPNRRRRPQPRTRAPCYRLRVSTNVQCTDSATDRRKRCKSNNVGRRVLARVGGGAGAGAEAARRRAHFAPTRLSR</sequence>
<proteinExistence type="predicted"/>
<name>A0A4C1SZ28_EUMVA</name>
<dbReference type="Proteomes" id="UP000299102">
    <property type="component" value="Unassembled WGS sequence"/>
</dbReference>
<protein>
    <submittedName>
        <fullName evidence="2">Uncharacterized protein</fullName>
    </submittedName>
</protein>
<feature type="region of interest" description="Disordered" evidence="1">
    <location>
        <begin position="21"/>
        <end position="55"/>
    </location>
</feature>